<gene>
    <name evidence="1" type="ORF">DU484_18590</name>
</gene>
<evidence type="ECO:0000313" key="1">
    <source>
        <dbReference type="EMBL" id="AXG11926.1"/>
    </source>
</evidence>
<dbReference type="Proteomes" id="UP000252985">
    <property type="component" value="Plasmid pCBA1112-02"/>
</dbReference>
<accession>A0A345EIA4</accession>
<proteinExistence type="predicted"/>
<dbReference type="AlphaFoldDB" id="A0A345EIA4"/>
<keyword evidence="1" id="KW-0614">Plasmid</keyword>
<name>A0A345EIA4_9EURY</name>
<organism evidence="1 2">
    <name type="scientific">Haloplanus rubicundus</name>
    <dbReference type="NCBI Taxonomy" id="1547898"/>
    <lineage>
        <taxon>Archaea</taxon>
        <taxon>Methanobacteriati</taxon>
        <taxon>Methanobacteriota</taxon>
        <taxon>Stenosarchaea group</taxon>
        <taxon>Halobacteria</taxon>
        <taxon>Halobacteriales</taxon>
        <taxon>Haloferacaceae</taxon>
        <taxon>Haloplanus</taxon>
    </lineage>
</organism>
<evidence type="ECO:0000313" key="2">
    <source>
        <dbReference type="Proteomes" id="UP000252985"/>
    </source>
</evidence>
<dbReference type="KEGG" id="haq:DU484_18590"/>
<sequence length="71" mass="8170">MTARERLRMHLVQAFTRAESPDVRAHLRAAIRECDDLPLTPLAECPVCECVGLPERILDHECQKRSEGWRS</sequence>
<reference evidence="1 2" key="1">
    <citation type="submission" date="2018-07" db="EMBL/GenBank/DDBJ databases">
        <title>Genome sequences of Haloplanus sp. CBA1112.</title>
        <authorList>
            <person name="Kim Y.B."/>
            <person name="Roh S.W."/>
        </authorList>
    </citation>
    <scope>NUCLEOTIDE SEQUENCE [LARGE SCALE GENOMIC DNA]</scope>
    <source>
        <strain evidence="1 2">CBA1112</strain>
        <plasmid evidence="2">pcba1112-02</plasmid>
    </source>
</reference>
<dbReference type="EMBL" id="CP031149">
    <property type="protein sequence ID" value="AXG11926.1"/>
    <property type="molecule type" value="Genomic_DNA"/>
</dbReference>
<protein>
    <submittedName>
        <fullName evidence="1">Uncharacterized protein</fullName>
    </submittedName>
</protein>
<geneLocation type="plasmid" evidence="2">
    <name>pcba1112-02</name>
</geneLocation>